<proteinExistence type="predicted"/>
<dbReference type="GO" id="GO:0016740">
    <property type="term" value="F:transferase activity"/>
    <property type="evidence" value="ECO:0007669"/>
    <property type="project" value="UniProtKB-KW"/>
</dbReference>
<feature type="domain" description="FAS1-like dehydratase" evidence="2">
    <location>
        <begin position="41"/>
        <end position="160"/>
    </location>
</feature>
<evidence type="ECO:0000259" key="2">
    <source>
        <dbReference type="Pfam" id="PF13452"/>
    </source>
</evidence>
<dbReference type="InterPro" id="IPR040883">
    <property type="entry name" value="FAS_meander"/>
</dbReference>
<dbReference type="AlphaFoldDB" id="S8F558"/>
<dbReference type="eggNOG" id="ENOG502QQJX">
    <property type="taxonomic scope" value="Eukaryota"/>
</dbReference>
<evidence type="ECO:0008006" key="6">
    <source>
        <dbReference type="Google" id="ProtNLM"/>
    </source>
</evidence>
<dbReference type="InterPro" id="IPR029069">
    <property type="entry name" value="HotDog_dom_sf"/>
</dbReference>
<evidence type="ECO:0000313" key="5">
    <source>
        <dbReference type="Proteomes" id="UP000015241"/>
    </source>
</evidence>
<evidence type="ECO:0000313" key="4">
    <source>
        <dbReference type="EMBL" id="EPS94074.1"/>
    </source>
</evidence>
<dbReference type="Pfam" id="PF13452">
    <property type="entry name" value="FAS1_DH_region"/>
    <property type="match status" value="1"/>
</dbReference>
<sequence length="363" mass="40772">MGYAPIHEVSDDRNKRIKDFYWRLWFGDNEVLPEINLRETFTGPEVTIQANDIETFRSVVGNEGEAFKTARTDRVQAPMDFAIITGWQAIMKAIFPAAIDGDLLKLVHLSNGFRVLDGTEPLRAGDVCKSEARIVSVTNSDAGKIIKVKGFVTRDNVPLIEVVSSFLYRGRYSDFENTFEVVEEADYLVEVDSEAQVGVLQSKEWFEGDDETRPLQAGTGLIFQVKSEATYHNRTSFKAVYVSGNIFVRDQLKCLVKVGSVDFLQDDSCGNPVLAYLQYHGAQQSSPSLLPSEGYTMSKSDSTAFRTPVLDLRQPQPYSRESVLRGLRCSPRDNHQQDKFFQSFSKVPLVERSFAMSSTARAL</sequence>
<dbReference type="InterPro" id="IPR039569">
    <property type="entry name" value="FAS1-like_DH_region"/>
</dbReference>
<dbReference type="EMBL" id="KE504245">
    <property type="protein sequence ID" value="EPS94074.1"/>
    <property type="molecule type" value="Genomic_DNA"/>
</dbReference>
<dbReference type="Pfam" id="PF17951">
    <property type="entry name" value="FAS_meander"/>
    <property type="match status" value="1"/>
</dbReference>
<dbReference type="PANTHER" id="PTHR10982">
    <property type="entry name" value="MALONYL COA-ACYL CARRIER PROTEIN TRANSACYLASE"/>
    <property type="match status" value="1"/>
</dbReference>
<dbReference type="PANTHER" id="PTHR10982:SF21">
    <property type="entry name" value="FATTY ACID SYNTHASE SUBUNIT BETA"/>
    <property type="match status" value="1"/>
</dbReference>
<dbReference type="Pfam" id="PF22235">
    <property type="entry name" value="FAS1_thioest_ins"/>
    <property type="match status" value="1"/>
</dbReference>
<protein>
    <recommendedName>
        <fullName evidence="6">N-terminal of MaoC-like dehydratase domain-containing protein</fullName>
    </recommendedName>
</protein>
<evidence type="ECO:0000259" key="3">
    <source>
        <dbReference type="Pfam" id="PF17951"/>
    </source>
</evidence>
<dbReference type="Gene3D" id="3.10.129.10">
    <property type="entry name" value="Hotdog Thioesterase"/>
    <property type="match status" value="1"/>
</dbReference>
<dbReference type="SUPFAM" id="SSF54637">
    <property type="entry name" value="Thioesterase/thiol ester dehydrase-isomerase"/>
    <property type="match status" value="1"/>
</dbReference>
<gene>
    <name evidence="4" type="ORF">FOMPIDRAFT_62775</name>
</gene>
<dbReference type="InParanoid" id="S8F558"/>
<dbReference type="GO" id="GO:0019171">
    <property type="term" value="F:(3R)-hydroxyacyl-[acyl-carrier-protein] dehydratase activity"/>
    <property type="evidence" value="ECO:0007669"/>
    <property type="project" value="InterPro"/>
</dbReference>
<dbReference type="Proteomes" id="UP000015241">
    <property type="component" value="Unassembled WGS sequence"/>
</dbReference>
<accession>S8F558</accession>
<evidence type="ECO:0000256" key="1">
    <source>
        <dbReference type="ARBA" id="ARBA00022679"/>
    </source>
</evidence>
<organism evidence="4 5">
    <name type="scientific">Fomitopsis schrenkii</name>
    <name type="common">Brown rot fungus</name>
    <dbReference type="NCBI Taxonomy" id="2126942"/>
    <lineage>
        <taxon>Eukaryota</taxon>
        <taxon>Fungi</taxon>
        <taxon>Dikarya</taxon>
        <taxon>Basidiomycota</taxon>
        <taxon>Agaricomycotina</taxon>
        <taxon>Agaricomycetes</taxon>
        <taxon>Polyporales</taxon>
        <taxon>Fomitopsis</taxon>
    </lineage>
</organism>
<feature type="domain" description="Fatty acid synthase meander beta sheet" evidence="3">
    <location>
        <begin position="1"/>
        <end position="28"/>
    </location>
</feature>
<dbReference type="InterPro" id="IPR050830">
    <property type="entry name" value="Fungal_FAS"/>
</dbReference>
<keyword evidence="1" id="KW-0808">Transferase</keyword>
<reference evidence="4 5" key="1">
    <citation type="journal article" date="2012" name="Science">
        <title>The Paleozoic origin of enzymatic lignin decomposition reconstructed from 31 fungal genomes.</title>
        <authorList>
            <person name="Floudas D."/>
            <person name="Binder M."/>
            <person name="Riley R."/>
            <person name="Barry K."/>
            <person name="Blanchette R.A."/>
            <person name="Henrissat B."/>
            <person name="Martinez A.T."/>
            <person name="Otillar R."/>
            <person name="Spatafora J.W."/>
            <person name="Yadav J.S."/>
            <person name="Aerts A."/>
            <person name="Benoit I."/>
            <person name="Boyd A."/>
            <person name="Carlson A."/>
            <person name="Copeland A."/>
            <person name="Coutinho P.M."/>
            <person name="de Vries R.P."/>
            <person name="Ferreira P."/>
            <person name="Findley K."/>
            <person name="Foster B."/>
            <person name="Gaskell J."/>
            <person name="Glotzer D."/>
            <person name="Gorecki P."/>
            <person name="Heitman J."/>
            <person name="Hesse C."/>
            <person name="Hori C."/>
            <person name="Igarashi K."/>
            <person name="Jurgens J.A."/>
            <person name="Kallen N."/>
            <person name="Kersten P."/>
            <person name="Kohler A."/>
            <person name="Kuees U."/>
            <person name="Kumar T.K.A."/>
            <person name="Kuo A."/>
            <person name="LaButti K."/>
            <person name="Larrondo L.F."/>
            <person name="Lindquist E."/>
            <person name="Ling A."/>
            <person name="Lombard V."/>
            <person name="Lucas S."/>
            <person name="Lundell T."/>
            <person name="Martin R."/>
            <person name="McLaughlin D.J."/>
            <person name="Morgenstern I."/>
            <person name="Morin E."/>
            <person name="Murat C."/>
            <person name="Nagy L.G."/>
            <person name="Nolan M."/>
            <person name="Ohm R.A."/>
            <person name="Patyshakuliyeva A."/>
            <person name="Rokas A."/>
            <person name="Ruiz-Duenas F.J."/>
            <person name="Sabat G."/>
            <person name="Salamov A."/>
            <person name="Samejima M."/>
            <person name="Schmutz J."/>
            <person name="Slot J.C."/>
            <person name="St John F."/>
            <person name="Stenlid J."/>
            <person name="Sun H."/>
            <person name="Sun S."/>
            <person name="Syed K."/>
            <person name="Tsang A."/>
            <person name="Wiebenga A."/>
            <person name="Young D."/>
            <person name="Pisabarro A."/>
            <person name="Eastwood D.C."/>
            <person name="Martin F."/>
            <person name="Cullen D."/>
            <person name="Grigoriev I.V."/>
            <person name="Hibbett D.S."/>
        </authorList>
    </citation>
    <scope>NUCLEOTIDE SEQUENCE</scope>
    <source>
        <strain evidence="5">FP-58527</strain>
    </source>
</reference>
<keyword evidence="5" id="KW-1185">Reference proteome</keyword>
<name>S8F558_FOMSC</name>
<dbReference type="OrthoDB" id="2743768at2759"/>
<dbReference type="HOGENOM" id="CLU_762990_0_0_1"/>
<dbReference type="STRING" id="743788.S8F558"/>